<dbReference type="GeneID" id="30963764"/>
<reference evidence="10" key="1">
    <citation type="submission" date="2016-05" db="EMBL/GenBank/DDBJ databases">
        <title>Comparative genomics of biotechnologically important yeasts.</title>
        <authorList>
            <consortium name="DOE Joint Genome Institute"/>
            <person name="Riley R."/>
            <person name="Haridas S."/>
            <person name="Wolfe K.H."/>
            <person name="Lopes M.R."/>
            <person name="Hittinger C.T."/>
            <person name="Goker M."/>
            <person name="Salamov A."/>
            <person name="Wisecaver J."/>
            <person name="Long T.M."/>
            <person name="Aerts A.L."/>
            <person name="Barry K."/>
            <person name="Choi C."/>
            <person name="Clum A."/>
            <person name="Coughlan A.Y."/>
            <person name="Deshpande S."/>
            <person name="Douglass A.P."/>
            <person name="Hanson S.J."/>
            <person name="Klenk H.-P."/>
            <person name="Labutti K."/>
            <person name="Lapidus A."/>
            <person name="Lindquist E."/>
            <person name="Lipzen A."/>
            <person name="Meier-Kolthoff J.P."/>
            <person name="Ohm R.A."/>
            <person name="Otillar R.P."/>
            <person name="Pangilinan J."/>
            <person name="Peng Y."/>
            <person name="Rokas A."/>
            <person name="Rosa C.A."/>
            <person name="Scheuner C."/>
            <person name="Sibirny A.A."/>
            <person name="Slot J.C."/>
            <person name="Stielow J.B."/>
            <person name="Sun H."/>
            <person name="Kurtzman C.P."/>
            <person name="Blackwell M."/>
            <person name="Grigoriev I.V."/>
            <person name="Jeffries T.W."/>
        </authorList>
    </citation>
    <scope>NUCLEOTIDE SEQUENCE [LARGE SCALE GENOMIC DNA]</scope>
    <source>
        <strain evidence="10">DSM 1968</strain>
    </source>
</reference>
<proteinExistence type="inferred from homology"/>
<protein>
    <submittedName>
        <fullName evidence="9">DUF788-domain-containing protein</fullName>
    </submittedName>
</protein>
<gene>
    <name evidence="9" type="ORF">ASCRUDRAFT_29604</name>
</gene>
<dbReference type="AlphaFoldDB" id="A0A1D2VR58"/>
<evidence type="ECO:0000256" key="6">
    <source>
        <dbReference type="ARBA" id="ARBA00023136"/>
    </source>
</evidence>
<name>A0A1D2VR58_9ASCO</name>
<feature type="compositionally biased region" description="Basic and acidic residues" evidence="7">
    <location>
        <begin position="163"/>
        <end position="175"/>
    </location>
</feature>
<feature type="transmembrane region" description="Helical" evidence="8">
    <location>
        <begin position="20"/>
        <end position="40"/>
    </location>
</feature>
<dbReference type="PANTHER" id="PTHR13505:SF7">
    <property type="entry name" value="TRANSMEMBRANE PROTEIN 208"/>
    <property type="match status" value="1"/>
</dbReference>
<comment type="similarity">
    <text evidence="2">Belongs to the TMEM208 family.</text>
</comment>
<evidence type="ECO:0000256" key="2">
    <source>
        <dbReference type="ARBA" id="ARBA00009950"/>
    </source>
</evidence>
<keyword evidence="5 8" id="KW-1133">Transmembrane helix</keyword>
<keyword evidence="3 8" id="KW-0812">Transmembrane</keyword>
<dbReference type="InParanoid" id="A0A1D2VR58"/>
<dbReference type="RefSeq" id="XP_020050401.1">
    <property type="nucleotide sequence ID" value="XM_020190128.1"/>
</dbReference>
<comment type="subcellular location">
    <subcellularLocation>
        <location evidence="1">Endoplasmic reticulum membrane</location>
        <topology evidence="1">Multi-pass membrane protein</topology>
    </subcellularLocation>
</comment>
<evidence type="ECO:0000313" key="10">
    <source>
        <dbReference type="Proteomes" id="UP000095038"/>
    </source>
</evidence>
<keyword evidence="10" id="KW-1185">Reference proteome</keyword>
<accession>A0A1D2VR58</accession>
<dbReference type="GO" id="GO:0006624">
    <property type="term" value="P:vacuolar protein processing"/>
    <property type="evidence" value="ECO:0007669"/>
    <property type="project" value="TreeGrafter"/>
</dbReference>
<evidence type="ECO:0000313" key="9">
    <source>
        <dbReference type="EMBL" id="ODV64094.1"/>
    </source>
</evidence>
<dbReference type="Pfam" id="PF05620">
    <property type="entry name" value="TMEM208_SND2"/>
    <property type="match status" value="1"/>
</dbReference>
<evidence type="ECO:0000256" key="8">
    <source>
        <dbReference type="SAM" id="Phobius"/>
    </source>
</evidence>
<dbReference type="OrthoDB" id="10012212at2759"/>
<feature type="region of interest" description="Disordered" evidence="7">
    <location>
        <begin position="147"/>
        <end position="187"/>
    </location>
</feature>
<keyword evidence="4" id="KW-0256">Endoplasmic reticulum</keyword>
<sequence>MAGAAAKKQAVSNNKILRDLHTSSLVVNLFSVFLMVVFNRPNLSKFKYYLMFNIPLISSEYMIEKYGRPKYKENGAIAREGIDLRQEGLTEYMFDVMYLTLFCDVMVGVVGSLKVFYLLVVVPVFMVYKVAGLVGLWRQARGNQLGGADSNGAQSGGTGSSEGRSKRLVKMEARQQKGRGKTQRVRS</sequence>
<evidence type="ECO:0000256" key="4">
    <source>
        <dbReference type="ARBA" id="ARBA00022824"/>
    </source>
</evidence>
<dbReference type="EMBL" id="KV454475">
    <property type="protein sequence ID" value="ODV64094.1"/>
    <property type="molecule type" value="Genomic_DNA"/>
</dbReference>
<dbReference type="Proteomes" id="UP000095038">
    <property type="component" value="Unassembled WGS sequence"/>
</dbReference>
<dbReference type="STRING" id="1344418.A0A1D2VR58"/>
<dbReference type="GO" id="GO:0005789">
    <property type="term" value="C:endoplasmic reticulum membrane"/>
    <property type="evidence" value="ECO:0007669"/>
    <property type="project" value="UniProtKB-SubCell"/>
</dbReference>
<dbReference type="PANTHER" id="PTHR13505">
    <property type="entry name" value="TRANSMEMBRANE PROTEIN 208"/>
    <property type="match status" value="1"/>
</dbReference>
<organism evidence="9 10">
    <name type="scientific">Ascoidea rubescens DSM 1968</name>
    <dbReference type="NCBI Taxonomy" id="1344418"/>
    <lineage>
        <taxon>Eukaryota</taxon>
        <taxon>Fungi</taxon>
        <taxon>Dikarya</taxon>
        <taxon>Ascomycota</taxon>
        <taxon>Saccharomycotina</taxon>
        <taxon>Saccharomycetes</taxon>
        <taxon>Ascoideaceae</taxon>
        <taxon>Ascoidea</taxon>
    </lineage>
</organism>
<evidence type="ECO:0000256" key="3">
    <source>
        <dbReference type="ARBA" id="ARBA00022692"/>
    </source>
</evidence>
<feature type="transmembrane region" description="Helical" evidence="8">
    <location>
        <begin position="116"/>
        <end position="137"/>
    </location>
</feature>
<dbReference type="InterPro" id="IPR008506">
    <property type="entry name" value="SND2/TMEM208"/>
</dbReference>
<feature type="compositionally biased region" description="Basic residues" evidence="7">
    <location>
        <begin position="176"/>
        <end position="187"/>
    </location>
</feature>
<evidence type="ECO:0000256" key="5">
    <source>
        <dbReference type="ARBA" id="ARBA00022989"/>
    </source>
</evidence>
<keyword evidence="6 8" id="KW-0472">Membrane</keyword>
<dbReference type="FunCoup" id="A0A1D2VR58">
    <property type="interactions" value="136"/>
</dbReference>
<evidence type="ECO:0000256" key="7">
    <source>
        <dbReference type="SAM" id="MobiDB-lite"/>
    </source>
</evidence>
<dbReference type="GO" id="GO:0005773">
    <property type="term" value="C:vacuole"/>
    <property type="evidence" value="ECO:0007669"/>
    <property type="project" value="GOC"/>
</dbReference>
<evidence type="ECO:0000256" key="1">
    <source>
        <dbReference type="ARBA" id="ARBA00004477"/>
    </source>
</evidence>